<evidence type="ECO:0000313" key="3">
    <source>
        <dbReference type="EMBL" id="KAK3293063.1"/>
    </source>
</evidence>
<reference evidence="3" key="1">
    <citation type="journal article" date="2023" name="Mol. Phylogenet. Evol.">
        <title>Genome-scale phylogeny and comparative genomics of the fungal order Sordariales.</title>
        <authorList>
            <person name="Hensen N."/>
            <person name="Bonometti L."/>
            <person name="Westerberg I."/>
            <person name="Brannstrom I.O."/>
            <person name="Guillou S."/>
            <person name="Cros-Aarteil S."/>
            <person name="Calhoun S."/>
            <person name="Haridas S."/>
            <person name="Kuo A."/>
            <person name="Mondo S."/>
            <person name="Pangilinan J."/>
            <person name="Riley R."/>
            <person name="LaButti K."/>
            <person name="Andreopoulos B."/>
            <person name="Lipzen A."/>
            <person name="Chen C."/>
            <person name="Yan M."/>
            <person name="Daum C."/>
            <person name="Ng V."/>
            <person name="Clum A."/>
            <person name="Steindorff A."/>
            <person name="Ohm R.A."/>
            <person name="Martin F."/>
            <person name="Silar P."/>
            <person name="Natvig D.O."/>
            <person name="Lalanne C."/>
            <person name="Gautier V."/>
            <person name="Ament-Velasquez S.L."/>
            <person name="Kruys A."/>
            <person name="Hutchinson M.I."/>
            <person name="Powell A.J."/>
            <person name="Barry K."/>
            <person name="Miller A.N."/>
            <person name="Grigoriev I.V."/>
            <person name="Debuchy R."/>
            <person name="Gladieux P."/>
            <person name="Hiltunen Thoren M."/>
            <person name="Johannesson H."/>
        </authorList>
    </citation>
    <scope>NUCLEOTIDE SEQUENCE</scope>
    <source>
        <strain evidence="3">CBS 168.71</strain>
    </source>
</reference>
<keyword evidence="2" id="KW-0472">Membrane</keyword>
<accession>A0AAE0HAN6</accession>
<keyword evidence="4" id="KW-1185">Reference proteome</keyword>
<feature type="transmembrane region" description="Helical" evidence="2">
    <location>
        <begin position="589"/>
        <end position="609"/>
    </location>
</feature>
<keyword evidence="2" id="KW-0812">Transmembrane</keyword>
<evidence type="ECO:0000256" key="1">
    <source>
        <dbReference type="SAM" id="Coils"/>
    </source>
</evidence>
<reference evidence="3" key="2">
    <citation type="submission" date="2023-06" db="EMBL/GenBank/DDBJ databases">
        <authorList>
            <consortium name="Lawrence Berkeley National Laboratory"/>
            <person name="Haridas S."/>
            <person name="Hensen N."/>
            <person name="Bonometti L."/>
            <person name="Westerberg I."/>
            <person name="Brannstrom I.O."/>
            <person name="Guillou S."/>
            <person name="Cros-Aarteil S."/>
            <person name="Calhoun S."/>
            <person name="Kuo A."/>
            <person name="Mondo S."/>
            <person name="Pangilinan J."/>
            <person name="Riley R."/>
            <person name="Labutti K."/>
            <person name="Andreopoulos B."/>
            <person name="Lipzen A."/>
            <person name="Chen C."/>
            <person name="Yanf M."/>
            <person name="Daum C."/>
            <person name="Ng V."/>
            <person name="Clum A."/>
            <person name="Steindorff A."/>
            <person name="Ohm R."/>
            <person name="Martin F."/>
            <person name="Silar P."/>
            <person name="Natvig D."/>
            <person name="Lalanne C."/>
            <person name="Gautier V."/>
            <person name="Ament-Velasquez S.L."/>
            <person name="Kruys A."/>
            <person name="Hutchinson M.I."/>
            <person name="Powell A.J."/>
            <person name="Barry K."/>
            <person name="Miller A.N."/>
            <person name="Grigoriev I.V."/>
            <person name="Debuchy R."/>
            <person name="Gladieux P."/>
            <person name="Thoren M.H."/>
            <person name="Johannesson H."/>
        </authorList>
    </citation>
    <scope>NUCLEOTIDE SEQUENCE</scope>
    <source>
        <strain evidence="3">CBS 168.71</strain>
    </source>
</reference>
<keyword evidence="1" id="KW-0175">Coiled coil</keyword>
<dbReference type="AlphaFoldDB" id="A0AAE0HAN6"/>
<sequence>MTPFRVQPDPKAHHFLNTLTCMRLCVDNAKYLPPEESWPLDHFFKIAPLIMSAATSVEASLFAEQFETLLAELGSDESLLESSPYVRVFFMITTINVGLLRKLHANDSAGRWRDFAKRARRLCESASLSPLFHNMVAGCLVALTSDFQGGLEPLTEFLPYLIQVAETPRPNLGQDDRFSDKISRGLSQSTEEARIARQRITAAPAVLSQPPDPAIVRHVRDLARHLETKPLRDGVERLGDHQPEHEAHGKAESDIVMDFLARCWEQPGDGARLSAQLFLPRSMTAALRASGPADIMKRLDSHLGQLNAAETAMNRADWDSSQTLHYTLFRSHFKNGDIRQASEHLRQLIVAMGGKPERRELVEHFERCLRLIELHDICLGISAADTDTLEETSNVGPALQEMERLAQDFPDPDLREMLLQSVASARAVAQLKPSSHPDADGWKDIRNDLQKLNVSVTTKEDMKGVLHNSSTARKSFQTLKERLDEGKTREALASLDELEKLCKKEPTAMFIVAGGQATLDWFRAEMQKELKAEEDREHAVRALADAELQQQLKDAEGRERAVREAREQLAAQQQRLREQRLREQMMEGLGTVIVVAGSVLLSFVVDWIWPL</sequence>
<protein>
    <submittedName>
        <fullName evidence="3">Uncharacterized protein</fullName>
    </submittedName>
</protein>
<comment type="caution">
    <text evidence="3">The sequence shown here is derived from an EMBL/GenBank/DDBJ whole genome shotgun (WGS) entry which is preliminary data.</text>
</comment>
<name>A0AAE0HAN6_9PEZI</name>
<feature type="coiled-coil region" evidence="1">
    <location>
        <begin position="548"/>
        <end position="582"/>
    </location>
</feature>
<dbReference type="EMBL" id="JAUEPN010000006">
    <property type="protein sequence ID" value="KAK3293063.1"/>
    <property type="molecule type" value="Genomic_DNA"/>
</dbReference>
<gene>
    <name evidence="3" type="ORF">B0H64DRAFT_403408</name>
</gene>
<proteinExistence type="predicted"/>
<organism evidence="3 4">
    <name type="scientific">Chaetomium fimeti</name>
    <dbReference type="NCBI Taxonomy" id="1854472"/>
    <lineage>
        <taxon>Eukaryota</taxon>
        <taxon>Fungi</taxon>
        <taxon>Dikarya</taxon>
        <taxon>Ascomycota</taxon>
        <taxon>Pezizomycotina</taxon>
        <taxon>Sordariomycetes</taxon>
        <taxon>Sordariomycetidae</taxon>
        <taxon>Sordariales</taxon>
        <taxon>Chaetomiaceae</taxon>
        <taxon>Chaetomium</taxon>
    </lineage>
</organism>
<dbReference type="GeneID" id="87841254"/>
<dbReference type="Proteomes" id="UP001278766">
    <property type="component" value="Unassembled WGS sequence"/>
</dbReference>
<dbReference type="RefSeq" id="XP_062656577.1">
    <property type="nucleotide sequence ID" value="XM_062804306.1"/>
</dbReference>
<keyword evidence="2" id="KW-1133">Transmembrane helix</keyword>
<evidence type="ECO:0000313" key="4">
    <source>
        <dbReference type="Proteomes" id="UP001278766"/>
    </source>
</evidence>
<evidence type="ECO:0000256" key="2">
    <source>
        <dbReference type="SAM" id="Phobius"/>
    </source>
</evidence>